<dbReference type="InterPro" id="IPR036908">
    <property type="entry name" value="RlpA-like_sf"/>
</dbReference>
<reference evidence="5 6" key="1">
    <citation type="journal article" date="2020" name="ISME J.">
        <title>Uncovering the hidden diversity of litter-decomposition mechanisms in mushroom-forming fungi.</title>
        <authorList>
            <person name="Floudas D."/>
            <person name="Bentzer J."/>
            <person name="Ahren D."/>
            <person name="Johansson T."/>
            <person name="Persson P."/>
            <person name="Tunlid A."/>
        </authorList>
    </citation>
    <scope>NUCLEOTIDE SEQUENCE [LARGE SCALE GENOMIC DNA]</scope>
    <source>
        <strain evidence="5 6">CBS 406.79</strain>
    </source>
</reference>
<sequence length="145" mass="15141">MKNLLLQSILALTLSQVSVFGTLVKYDTAYDDSTQSLLSVACSDGVNGLLTKGYTTFGTLRAFPRIGGASAVAGWNSSTCGSCWALDYNSTIVKVLAVDHTDSVNSEDVFILSQAAMDELTGGNAVAFGRVEVASSRVNSSICGL</sequence>
<dbReference type="Pfam" id="PF07249">
    <property type="entry name" value="Cerato-platanin"/>
    <property type="match status" value="1"/>
</dbReference>
<evidence type="ECO:0000313" key="6">
    <source>
        <dbReference type="Proteomes" id="UP000518752"/>
    </source>
</evidence>
<keyword evidence="6" id="KW-1185">Reference proteome</keyword>
<dbReference type="SUPFAM" id="SSF50685">
    <property type="entry name" value="Barwin-like endoglucanases"/>
    <property type="match status" value="1"/>
</dbReference>
<protein>
    <recommendedName>
        <fullName evidence="7">Cerato-platanin</fullName>
    </recommendedName>
</protein>
<dbReference type="InterPro" id="IPR010829">
    <property type="entry name" value="Cerato-platanin"/>
</dbReference>
<proteinExistence type="inferred from homology"/>
<dbReference type="CDD" id="cd22778">
    <property type="entry name" value="DPBB_CEPL-like"/>
    <property type="match status" value="1"/>
</dbReference>
<evidence type="ECO:0000256" key="2">
    <source>
        <dbReference type="ARBA" id="ARBA00010421"/>
    </source>
</evidence>
<feature type="chain" id="PRO_5034979589" description="Cerato-platanin" evidence="4">
    <location>
        <begin position="20"/>
        <end position="145"/>
    </location>
</feature>
<comment type="caution">
    <text evidence="5">The sequence shown here is derived from an EMBL/GenBank/DDBJ whole genome shotgun (WGS) entry which is preliminary data.</text>
</comment>
<comment type="similarity">
    <text evidence="2">Belongs to the cerato-platanin family.</text>
</comment>
<organism evidence="5 6">
    <name type="scientific">Collybiopsis confluens</name>
    <dbReference type="NCBI Taxonomy" id="2823264"/>
    <lineage>
        <taxon>Eukaryota</taxon>
        <taxon>Fungi</taxon>
        <taxon>Dikarya</taxon>
        <taxon>Basidiomycota</taxon>
        <taxon>Agaricomycotina</taxon>
        <taxon>Agaricomycetes</taxon>
        <taxon>Agaricomycetidae</taxon>
        <taxon>Agaricales</taxon>
        <taxon>Marasmiineae</taxon>
        <taxon>Omphalotaceae</taxon>
        <taxon>Collybiopsis</taxon>
    </lineage>
</organism>
<evidence type="ECO:0008006" key="7">
    <source>
        <dbReference type="Google" id="ProtNLM"/>
    </source>
</evidence>
<keyword evidence="4" id="KW-0732">Signal</keyword>
<evidence type="ECO:0000256" key="4">
    <source>
        <dbReference type="SAM" id="SignalP"/>
    </source>
</evidence>
<dbReference type="Gene3D" id="2.40.40.10">
    <property type="entry name" value="RlpA-like domain"/>
    <property type="match status" value="1"/>
</dbReference>
<dbReference type="GO" id="GO:0005576">
    <property type="term" value="C:extracellular region"/>
    <property type="evidence" value="ECO:0007669"/>
    <property type="project" value="UniProtKB-SubCell"/>
</dbReference>
<keyword evidence="3" id="KW-0964">Secreted</keyword>
<dbReference type="EMBL" id="JAACJN010000270">
    <property type="protein sequence ID" value="KAF5353176.1"/>
    <property type="molecule type" value="Genomic_DNA"/>
</dbReference>
<comment type="subcellular location">
    <subcellularLocation>
        <location evidence="1">Secreted</location>
    </subcellularLocation>
</comment>
<feature type="signal peptide" evidence="4">
    <location>
        <begin position="1"/>
        <end position="19"/>
    </location>
</feature>
<evidence type="ECO:0000256" key="3">
    <source>
        <dbReference type="ARBA" id="ARBA00022525"/>
    </source>
</evidence>
<evidence type="ECO:0000313" key="5">
    <source>
        <dbReference type="EMBL" id="KAF5353176.1"/>
    </source>
</evidence>
<evidence type="ECO:0000256" key="1">
    <source>
        <dbReference type="ARBA" id="ARBA00004613"/>
    </source>
</evidence>
<gene>
    <name evidence="5" type="ORF">D9757_012651</name>
</gene>
<accession>A0A8H5D5N6</accession>
<name>A0A8H5D5N6_9AGAR</name>
<dbReference type="OrthoDB" id="4898945at2759"/>
<dbReference type="AlphaFoldDB" id="A0A8H5D5N6"/>
<dbReference type="Proteomes" id="UP000518752">
    <property type="component" value="Unassembled WGS sequence"/>
</dbReference>